<dbReference type="RefSeq" id="WP_141423602.1">
    <property type="nucleotide sequence ID" value="NZ_JASPFB010000001.1"/>
</dbReference>
<feature type="transmembrane region" description="Helical" evidence="1">
    <location>
        <begin position="352"/>
        <end position="370"/>
    </location>
</feature>
<dbReference type="Proteomes" id="UP000319010">
    <property type="component" value="Unassembled WGS sequence"/>
</dbReference>
<evidence type="ECO:0000313" key="2">
    <source>
        <dbReference type="EMBL" id="TQD44807.1"/>
    </source>
</evidence>
<sequence length="487" mass="54246">MVKKDVLSGKQSAPFRSFKSSRKPGVFRSMLATFLATVWWCVVAVFAHLMLRPKLWASLESDFNSNPLKIFKVYRDLFKCIGESGYGFVFSTLLSLLAAVALLIVSLRNMFWPMRELPGGVQMHRAWLQEVLDNSACEDVAMFLMLQLCGMYGVIVVCWGFVVAAKNWKGVSMMYFFILLVLYLFVSVWPALFLKSDAGKISGYARTLIRVANLAEWRCRNGSEGVLSGEYHFLYGASSIFLSKQIKGLRCFVGRYGGVVVAVMVLFAALIQRCLASEVKYKAVLVVVGVYACLLLVALGVEFAVLVAVNVKASFVSVGRINFDAVIMCMQGFAASIMAWIAFFVVVSRSTILVTIGLLLLFWWIIRIYLSLTIKPRENKISKIRGCLENVSGLRDAMSAEVDQRLLLSKESTFSYRNDAAQVSDGLAVVADLVIPQGYVVEGSIRGNVFLRFYLFSNIGLMLPVISFQKFLDGIVARQVCLVNKQP</sequence>
<feature type="transmembrane region" description="Helical" evidence="1">
    <location>
        <begin position="283"/>
        <end position="309"/>
    </location>
</feature>
<feature type="transmembrane region" description="Helical" evidence="1">
    <location>
        <begin position="252"/>
        <end position="271"/>
    </location>
</feature>
<feature type="transmembrane region" description="Helical" evidence="1">
    <location>
        <begin position="26"/>
        <end position="51"/>
    </location>
</feature>
<protein>
    <submittedName>
        <fullName evidence="2">Uncharacterized protein</fullName>
    </submittedName>
</protein>
<gene>
    <name evidence="2" type="ORF">FK256_02785</name>
</gene>
<proteinExistence type="predicted"/>
<keyword evidence="1" id="KW-1133">Transmembrane helix</keyword>
<feature type="transmembrane region" description="Helical" evidence="1">
    <location>
        <begin position="85"/>
        <end position="105"/>
    </location>
</feature>
<name>A0A508A5X9_9ACTO</name>
<feature type="transmembrane region" description="Helical" evidence="1">
    <location>
        <begin position="174"/>
        <end position="194"/>
    </location>
</feature>
<feature type="transmembrane region" description="Helical" evidence="1">
    <location>
        <begin position="140"/>
        <end position="162"/>
    </location>
</feature>
<reference evidence="2 3" key="1">
    <citation type="submission" date="2019-06" db="EMBL/GenBank/DDBJ databases">
        <title>Draft genome sequence of Actinomyces johnsonii CCUG 34287T.</title>
        <authorList>
            <person name="Salva-Serra F."/>
            <person name="Cardew S."/>
            <person name="Moore E."/>
        </authorList>
    </citation>
    <scope>NUCLEOTIDE SEQUENCE [LARGE SCALE GENOMIC DNA]</scope>
    <source>
        <strain evidence="2 3">CCUG 34287</strain>
    </source>
</reference>
<evidence type="ECO:0000256" key="1">
    <source>
        <dbReference type="SAM" id="Phobius"/>
    </source>
</evidence>
<accession>A0A508A5X9</accession>
<keyword evidence="1" id="KW-0812">Transmembrane</keyword>
<dbReference type="AlphaFoldDB" id="A0A508A5X9"/>
<dbReference type="EMBL" id="VICB01000003">
    <property type="protein sequence ID" value="TQD44807.1"/>
    <property type="molecule type" value="Genomic_DNA"/>
</dbReference>
<evidence type="ECO:0000313" key="3">
    <source>
        <dbReference type="Proteomes" id="UP000319010"/>
    </source>
</evidence>
<organism evidence="2 3">
    <name type="scientific">Actinomyces johnsonii</name>
    <dbReference type="NCBI Taxonomy" id="544581"/>
    <lineage>
        <taxon>Bacteria</taxon>
        <taxon>Bacillati</taxon>
        <taxon>Actinomycetota</taxon>
        <taxon>Actinomycetes</taxon>
        <taxon>Actinomycetales</taxon>
        <taxon>Actinomycetaceae</taxon>
        <taxon>Actinomyces</taxon>
    </lineage>
</organism>
<comment type="caution">
    <text evidence="2">The sequence shown here is derived from an EMBL/GenBank/DDBJ whole genome shotgun (WGS) entry which is preliminary data.</text>
</comment>
<feature type="transmembrane region" description="Helical" evidence="1">
    <location>
        <begin position="321"/>
        <end position="346"/>
    </location>
</feature>
<keyword evidence="1" id="KW-0472">Membrane</keyword>